<proteinExistence type="predicted"/>
<dbReference type="GO" id="GO:0005886">
    <property type="term" value="C:plasma membrane"/>
    <property type="evidence" value="ECO:0007669"/>
    <property type="project" value="UniProtKB-SubCell"/>
</dbReference>
<evidence type="ECO:0000256" key="4">
    <source>
        <dbReference type="ARBA" id="ARBA00012438"/>
    </source>
</evidence>
<dbReference type="InterPro" id="IPR004358">
    <property type="entry name" value="Sig_transdc_His_kin-like_C"/>
</dbReference>
<dbReference type="PANTHER" id="PTHR45436">
    <property type="entry name" value="SENSOR HISTIDINE KINASE YKOH"/>
    <property type="match status" value="1"/>
</dbReference>
<dbReference type="InterPro" id="IPR003594">
    <property type="entry name" value="HATPase_dom"/>
</dbReference>
<dbReference type="Proteomes" id="UP001157160">
    <property type="component" value="Unassembled WGS sequence"/>
</dbReference>
<dbReference type="InterPro" id="IPR036890">
    <property type="entry name" value="HATPase_C_sf"/>
</dbReference>
<dbReference type="GO" id="GO:0005509">
    <property type="term" value="F:calcium ion binding"/>
    <property type="evidence" value="ECO:0007669"/>
    <property type="project" value="UniProtKB-ARBA"/>
</dbReference>
<evidence type="ECO:0000313" key="15">
    <source>
        <dbReference type="EMBL" id="GMA29266.1"/>
    </source>
</evidence>
<dbReference type="EMBL" id="BSUL01000001">
    <property type="protein sequence ID" value="GMA29266.1"/>
    <property type="molecule type" value="Genomic_DNA"/>
</dbReference>
<comment type="caution">
    <text evidence="15">The sequence shown here is derived from an EMBL/GenBank/DDBJ whole genome shotgun (WGS) entry which is preliminary data.</text>
</comment>
<dbReference type="SMART" id="SM00304">
    <property type="entry name" value="HAMP"/>
    <property type="match status" value="1"/>
</dbReference>
<dbReference type="InterPro" id="IPR005467">
    <property type="entry name" value="His_kinase_dom"/>
</dbReference>
<sequence>MTTEAPRRRVRWTLRRRLVVSIVALLAVLGAAIGTVSVVTLESVLVSRFDQQLAAAVALSRDNVGPYGYGGSLPSADELLARQPLGTIAVIDSEGYGMRGFIVAPKGASVGTADQMELALHAARDGQPVSTDLGGELGEYRLLAATTENGDSLVVGLPMRDVNATAAALTTAIVLVILAGLILAAIAATVIVRLALRPLQRVAETVSHVAELPLDRGEVALSVRVPEGDTDPGTEVGQVGAAVNRMLGHIGSALEARQASENKVRRFVADASHELRTPLASIRGYSELTRRGGHELPDDVVYSIGRIESESLRMTELVEDLLLLARLDEGREIRRAEVDLTALLIDAVSDAQAAGPDHVWQLDLPEEPLTVTGDGPRLQQVVVNLLTNARVHTPEGTTVRVGLRADADEVVVSVADDGPGIPEGILPSLFERFVRGDASRSRKAGSSGLGLAIAAAIVQAHHGRIDVDFEPGATEFRMALPAG</sequence>
<keyword evidence="7 12" id="KW-0812">Transmembrane</keyword>
<keyword evidence="11 12" id="KW-0472">Membrane</keyword>
<evidence type="ECO:0000256" key="5">
    <source>
        <dbReference type="ARBA" id="ARBA00022553"/>
    </source>
</evidence>
<keyword evidence="9 12" id="KW-1133">Transmembrane helix</keyword>
<accession>A0AA37XC08</accession>
<dbReference type="Gene3D" id="6.10.340.10">
    <property type="match status" value="1"/>
</dbReference>
<gene>
    <name evidence="15" type="ORF">GCM10025874_25190</name>
</gene>
<dbReference type="InterPro" id="IPR003660">
    <property type="entry name" value="HAMP_dom"/>
</dbReference>
<dbReference type="CDD" id="cd06225">
    <property type="entry name" value="HAMP"/>
    <property type="match status" value="1"/>
</dbReference>
<dbReference type="RefSeq" id="WP_284233202.1">
    <property type="nucleotide sequence ID" value="NZ_BSUL01000001.1"/>
</dbReference>
<name>A0AA37XC08_9MICO</name>
<reference evidence="15 16" key="1">
    <citation type="journal article" date="2014" name="Int. J. Syst. Evol. Microbiol.">
        <title>Complete genome sequence of Corynebacterium casei LMG S-19264T (=DSM 44701T), isolated from a smear-ripened cheese.</title>
        <authorList>
            <consortium name="US DOE Joint Genome Institute (JGI-PGF)"/>
            <person name="Walter F."/>
            <person name="Albersmeier A."/>
            <person name="Kalinowski J."/>
            <person name="Ruckert C."/>
        </authorList>
    </citation>
    <scope>NUCLEOTIDE SEQUENCE [LARGE SCALE GENOMIC DNA]</scope>
    <source>
        <strain evidence="15 16">NBRC 112289</strain>
    </source>
</reference>
<dbReference type="CDD" id="cd00082">
    <property type="entry name" value="HisKA"/>
    <property type="match status" value="1"/>
</dbReference>
<evidence type="ECO:0000256" key="3">
    <source>
        <dbReference type="ARBA" id="ARBA00004236"/>
    </source>
</evidence>
<dbReference type="FunFam" id="3.30.565.10:FF:000006">
    <property type="entry name" value="Sensor histidine kinase WalK"/>
    <property type="match status" value="1"/>
</dbReference>
<dbReference type="FunFam" id="1.10.287.130:FF:000001">
    <property type="entry name" value="Two-component sensor histidine kinase"/>
    <property type="match status" value="1"/>
</dbReference>
<keyword evidence="8 15" id="KW-0418">Kinase</keyword>
<feature type="domain" description="HAMP" evidence="14">
    <location>
        <begin position="193"/>
        <end position="255"/>
    </location>
</feature>
<dbReference type="Pfam" id="PF00512">
    <property type="entry name" value="HisKA"/>
    <property type="match status" value="1"/>
</dbReference>
<evidence type="ECO:0000256" key="11">
    <source>
        <dbReference type="ARBA" id="ARBA00023136"/>
    </source>
</evidence>
<dbReference type="InterPro" id="IPR050428">
    <property type="entry name" value="TCS_sensor_his_kinase"/>
</dbReference>
<organism evidence="15 16">
    <name type="scientific">Arenivirga flava</name>
    <dbReference type="NCBI Taxonomy" id="1930060"/>
    <lineage>
        <taxon>Bacteria</taxon>
        <taxon>Bacillati</taxon>
        <taxon>Actinomycetota</taxon>
        <taxon>Actinomycetes</taxon>
        <taxon>Micrococcales</taxon>
        <taxon>Microbacteriaceae</taxon>
        <taxon>Arenivirga</taxon>
    </lineage>
</organism>
<evidence type="ECO:0000256" key="12">
    <source>
        <dbReference type="SAM" id="Phobius"/>
    </source>
</evidence>
<dbReference type="SUPFAM" id="SSF55874">
    <property type="entry name" value="ATPase domain of HSP90 chaperone/DNA topoisomerase II/histidine kinase"/>
    <property type="match status" value="1"/>
</dbReference>
<dbReference type="InterPro" id="IPR003661">
    <property type="entry name" value="HisK_dim/P_dom"/>
</dbReference>
<dbReference type="InterPro" id="IPR036097">
    <property type="entry name" value="HisK_dim/P_sf"/>
</dbReference>
<keyword evidence="5" id="KW-0597">Phosphoprotein</keyword>
<dbReference type="SUPFAM" id="SSF47384">
    <property type="entry name" value="Homodimeric domain of signal transducing histidine kinase"/>
    <property type="match status" value="1"/>
</dbReference>
<dbReference type="Gene3D" id="3.30.565.10">
    <property type="entry name" value="Histidine kinase-like ATPase, C-terminal domain"/>
    <property type="match status" value="1"/>
</dbReference>
<dbReference type="PROSITE" id="PS50109">
    <property type="entry name" value="HIS_KIN"/>
    <property type="match status" value="1"/>
</dbReference>
<evidence type="ECO:0000256" key="2">
    <source>
        <dbReference type="ARBA" id="ARBA00001968"/>
    </source>
</evidence>
<evidence type="ECO:0000256" key="1">
    <source>
        <dbReference type="ARBA" id="ARBA00000085"/>
    </source>
</evidence>
<dbReference type="SMART" id="SM00387">
    <property type="entry name" value="HATPase_c"/>
    <property type="match status" value="1"/>
</dbReference>
<keyword evidence="10" id="KW-0902">Two-component regulatory system</keyword>
<dbReference type="GO" id="GO:0000155">
    <property type="term" value="F:phosphorelay sensor kinase activity"/>
    <property type="evidence" value="ECO:0007669"/>
    <property type="project" value="InterPro"/>
</dbReference>
<feature type="domain" description="Histidine kinase" evidence="13">
    <location>
        <begin position="270"/>
        <end position="483"/>
    </location>
</feature>
<comment type="cofactor">
    <cofactor evidence="2">
        <name>a divalent metal cation</name>
        <dbReference type="ChEBI" id="CHEBI:60240"/>
    </cofactor>
</comment>
<dbReference type="PRINTS" id="PR00344">
    <property type="entry name" value="BCTRLSENSOR"/>
</dbReference>
<evidence type="ECO:0000256" key="8">
    <source>
        <dbReference type="ARBA" id="ARBA00022777"/>
    </source>
</evidence>
<evidence type="ECO:0000259" key="13">
    <source>
        <dbReference type="PROSITE" id="PS50109"/>
    </source>
</evidence>
<evidence type="ECO:0000256" key="6">
    <source>
        <dbReference type="ARBA" id="ARBA00022679"/>
    </source>
</evidence>
<dbReference type="PANTHER" id="PTHR45436:SF5">
    <property type="entry name" value="SENSOR HISTIDINE KINASE TRCS"/>
    <property type="match status" value="1"/>
</dbReference>
<comment type="subcellular location">
    <subcellularLocation>
        <location evidence="3">Cell membrane</location>
    </subcellularLocation>
</comment>
<evidence type="ECO:0000313" key="16">
    <source>
        <dbReference type="Proteomes" id="UP001157160"/>
    </source>
</evidence>
<dbReference type="CDD" id="cd00075">
    <property type="entry name" value="HATPase"/>
    <property type="match status" value="1"/>
</dbReference>
<dbReference type="Pfam" id="PF02518">
    <property type="entry name" value="HATPase_c"/>
    <property type="match status" value="1"/>
</dbReference>
<comment type="catalytic activity">
    <reaction evidence="1">
        <text>ATP + protein L-histidine = ADP + protein N-phospho-L-histidine.</text>
        <dbReference type="EC" id="2.7.13.3"/>
    </reaction>
</comment>
<dbReference type="Gene3D" id="1.10.287.130">
    <property type="match status" value="1"/>
</dbReference>
<dbReference type="AlphaFoldDB" id="A0AA37XC08"/>
<keyword evidence="6" id="KW-0808">Transferase</keyword>
<evidence type="ECO:0000256" key="10">
    <source>
        <dbReference type="ARBA" id="ARBA00023012"/>
    </source>
</evidence>
<keyword evidence="16" id="KW-1185">Reference proteome</keyword>
<evidence type="ECO:0000259" key="14">
    <source>
        <dbReference type="PROSITE" id="PS50885"/>
    </source>
</evidence>
<evidence type="ECO:0000256" key="9">
    <source>
        <dbReference type="ARBA" id="ARBA00022989"/>
    </source>
</evidence>
<dbReference type="PROSITE" id="PS50885">
    <property type="entry name" value="HAMP"/>
    <property type="match status" value="1"/>
</dbReference>
<dbReference type="EC" id="2.7.13.3" evidence="4"/>
<feature type="transmembrane region" description="Helical" evidence="12">
    <location>
        <begin position="167"/>
        <end position="192"/>
    </location>
</feature>
<dbReference type="SMART" id="SM00388">
    <property type="entry name" value="HisKA"/>
    <property type="match status" value="1"/>
</dbReference>
<protein>
    <recommendedName>
        <fullName evidence="4">histidine kinase</fullName>
        <ecNumber evidence="4">2.7.13.3</ecNumber>
    </recommendedName>
</protein>
<evidence type="ECO:0000256" key="7">
    <source>
        <dbReference type="ARBA" id="ARBA00022692"/>
    </source>
</evidence>